<dbReference type="SFLD" id="SFLDG00002">
    <property type="entry name" value="C1.7:_P-type_atpase_like"/>
    <property type="match status" value="1"/>
</dbReference>
<dbReference type="EMBL" id="BAND01000163">
    <property type="protein sequence ID" value="GAJ30529.1"/>
    <property type="molecule type" value="Genomic_DNA"/>
</dbReference>
<feature type="transmembrane region" description="Helical" evidence="12">
    <location>
        <begin position="252"/>
        <end position="277"/>
    </location>
</feature>
<dbReference type="GO" id="GO:0005524">
    <property type="term" value="F:ATP binding"/>
    <property type="evidence" value="ECO:0007669"/>
    <property type="project" value="UniProtKB-KW"/>
</dbReference>
<dbReference type="Pfam" id="PF00690">
    <property type="entry name" value="Cation_ATPase_N"/>
    <property type="match status" value="1"/>
</dbReference>
<dbReference type="PRINTS" id="PR00120">
    <property type="entry name" value="HATPASE"/>
</dbReference>
<dbReference type="FunFam" id="3.40.50.1000:FF:000211">
    <property type="entry name" value="Plasma membrane ATPase"/>
    <property type="match status" value="1"/>
</dbReference>
<feature type="transmembrane region" description="Helical" evidence="12">
    <location>
        <begin position="219"/>
        <end position="240"/>
    </location>
</feature>
<dbReference type="Gene3D" id="2.70.150.10">
    <property type="entry name" value="Calcium-transporting ATPase, cytoplasmic transduction domain A"/>
    <property type="match status" value="1"/>
</dbReference>
<dbReference type="InterPro" id="IPR023214">
    <property type="entry name" value="HAD_sf"/>
</dbReference>
<dbReference type="NCBIfam" id="TIGR01647">
    <property type="entry name" value="ATPase-IIIA_H"/>
    <property type="match status" value="1"/>
</dbReference>
<dbReference type="SUPFAM" id="SSF56784">
    <property type="entry name" value="HAD-like"/>
    <property type="match status" value="1"/>
</dbReference>
<evidence type="ECO:0000313" key="15">
    <source>
        <dbReference type="Proteomes" id="UP000019760"/>
    </source>
</evidence>
<dbReference type="GO" id="GO:0016887">
    <property type="term" value="F:ATP hydrolysis activity"/>
    <property type="evidence" value="ECO:0007669"/>
    <property type="project" value="InterPro"/>
</dbReference>
<evidence type="ECO:0000256" key="1">
    <source>
        <dbReference type="ARBA" id="ARBA00004141"/>
    </source>
</evidence>
<dbReference type="FunFam" id="2.70.150.10:FF:000042">
    <property type="entry name" value="Plasma membrane ATPase"/>
    <property type="match status" value="1"/>
</dbReference>
<keyword evidence="4 12" id="KW-0812">Transmembrane</keyword>
<keyword evidence="5" id="KW-0479">Metal-binding</keyword>
<feature type="transmembrane region" description="Helical" evidence="12">
    <location>
        <begin position="693"/>
        <end position="712"/>
    </location>
</feature>
<dbReference type="InterPro" id="IPR044492">
    <property type="entry name" value="P_typ_ATPase_HD_dom"/>
</dbReference>
<dbReference type="InterPro" id="IPR004014">
    <property type="entry name" value="ATPase_P-typ_cation-transptr_N"/>
</dbReference>
<keyword evidence="15" id="KW-1185">Reference proteome</keyword>
<dbReference type="InterPro" id="IPR008250">
    <property type="entry name" value="ATPase_P-typ_transduc_dom_A_sf"/>
</dbReference>
<dbReference type="PRINTS" id="PR00119">
    <property type="entry name" value="CATATPASE"/>
</dbReference>
<feature type="transmembrane region" description="Helical" evidence="12">
    <location>
        <begin position="753"/>
        <end position="773"/>
    </location>
</feature>
<evidence type="ECO:0000256" key="7">
    <source>
        <dbReference type="ARBA" id="ARBA00022840"/>
    </source>
</evidence>
<dbReference type="InterPro" id="IPR006534">
    <property type="entry name" value="P-type_ATPase_IIIA"/>
</dbReference>
<dbReference type="SUPFAM" id="SSF81665">
    <property type="entry name" value="Calcium ATPase, transmembrane domain M"/>
    <property type="match status" value="1"/>
</dbReference>
<feature type="domain" description="Cation-transporting P-type ATPase N-terminal" evidence="13">
    <location>
        <begin position="10"/>
        <end position="69"/>
    </location>
</feature>
<dbReference type="Proteomes" id="UP000019760">
    <property type="component" value="Unassembled WGS sequence"/>
</dbReference>
<keyword evidence="6" id="KW-0547">Nucleotide-binding</keyword>
<dbReference type="InterPro" id="IPR018303">
    <property type="entry name" value="ATPase_P-typ_P_site"/>
</dbReference>
<evidence type="ECO:0000256" key="3">
    <source>
        <dbReference type="ARBA" id="ARBA00022553"/>
    </source>
</evidence>
<keyword evidence="9" id="KW-1278">Translocase</keyword>
<evidence type="ECO:0000256" key="4">
    <source>
        <dbReference type="ARBA" id="ARBA00022692"/>
    </source>
</evidence>
<evidence type="ECO:0000256" key="2">
    <source>
        <dbReference type="ARBA" id="ARBA00008804"/>
    </source>
</evidence>
<feature type="transmembrane region" description="Helical" evidence="12">
    <location>
        <begin position="660"/>
        <end position="681"/>
    </location>
</feature>
<dbReference type="InterPro" id="IPR036412">
    <property type="entry name" value="HAD-like_sf"/>
</dbReference>
<evidence type="ECO:0000313" key="14">
    <source>
        <dbReference type="EMBL" id="GAJ30529.1"/>
    </source>
</evidence>
<evidence type="ECO:0000256" key="6">
    <source>
        <dbReference type="ARBA" id="ARBA00022741"/>
    </source>
</evidence>
<evidence type="ECO:0000256" key="11">
    <source>
        <dbReference type="ARBA" id="ARBA00023136"/>
    </source>
</evidence>
<dbReference type="Gene3D" id="3.40.50.1000">
    <property type="entry name" value="HAD superfamily/HAD-like"/>
    <property type="match status" value="1"/>
</dbReference>
<sequence length="784" mass="83351">MDESSARVENGHGLSGLTEAEAQHRLRQYGPNEIPERRRRPLVTFLGKFWGPIPWMLEMTILLQLLLGKNVEAAVIAALLSVNALVSLMKEDRADKALELLRHRLTAEARVRRDGAWRSVSTACLVPGDIVHLRMGDLSPADVKIVEGGILLDQSALTGESIAVEAGVGATAYAAAVVRRGEATGEVTATGTRTYFGKTAELVRTAHATSHLSVTIFKIVRVLIGIDIVLIAALLTYAALAEMPLRDVLPFALILLVASVPVALPTTFTLATALGAAELTRSGVLLTRLSAIEEAAGMDVLCTDKTGTLTENQMTLAAKMRFDAASDDELVRLAALACDPATQDSIDLAILSAATAGGLLATPLPERLEFVPFDPANRYSLSRYREAGGELCVAKGAFQAVSTLIGTAPDISAEIDRLASSGMRVLAVAHGTSRASMSLAGLIGLKDPPRSDSATLVKGLKELGIRVIMVTGDNAATAVAVARQVGIEGPVAAADALDHVDGSHALDNGVYARVYPEHKIRLIRLLQSAGHVVGMTGDGVNDAPALKQADVGIAVSGATDVARAAAGVVLTAPGLTEMLTAVRISRRIYQRMLTYTINKITKTLQIAVFMTFGVMLTHSFVITPLLIVLLLFANDFVTMSIATDNVGFSSSPDRWNVRMLMLTGSLLAAALLFLSFAVLYVGRDVLRLPVAELQTLVFVMLVATGQGTVYLVRERGPFWRSRPSRWLAVSSVADLVVVTAMAATGIFMAPVGLTVLISLLAVIAAYMILLDVLKVQLFRRLAIH</sequence>
<organism evidence="14 15">
    <name type="scientific">Acidomonas methanolica NBRC 104435</name>
    <dbReference type="NCBI Taxonomy" id="1231351"/>
    <lineage>
        <taxon>Bacteria</taxon>
        <taxon>Pseudomonadati</taxon>
        <taxon>Pseudomonadota</taxon>
        <taxon>Alphaproteobacteria</taxon>
        <taxon>Acetobacterales</taxon>
        <taxon>Acetobacteraceae</taxon>
        <taxon>Acidomonas</taxon>
    </lineage>
</organism>
<dbReference type="Gene3D" id="3.40.1110.10">
    <property type="entry name" value="Calcium-transporting ATPase, cytoplasmic domain N"/>
    <property type="match status" value="1"/>
</dbReference>
<dbReference type="SMART" id="SM00831">
    <property type="entry name" value="Cation_ATPase_N"/>
    <property type="match status" value="1"/>
</dbReference>
<dbReference type="InterPro" id="IPR001757">
    <property type="entry name" value="P_typ_ATPase"/>
</dbReference>
<reference evidence="14 15" key="2">
    <citation type="journal article" date="2014" name="FEMS Microbiol. Lett.">
        <title>Draft genomic DNA sequence of the facultatively methylotrophic bacterium Acidomonas methanolica type strain MB58.</title>
        <authorList>
            <person name="Higashiura N."/>
            <person name="Hadano H."/>
            <person name="Hirakawa H."/>
            <person name="Matsutani M."/>
            <person name="Takabe S."/>
            <person name="Matsushita K."/>
            <person name="Azuma Y."/>
        </authorList>
    </citation>
    <scope>NUCLEOTIDE SEQUENCE [LARGE SCALE GENOMIC DNA]</scope>
    <source>
        <strain evidence="14 15">MB58</strain>
    </source>
</reference>
<dbReference type="SUPFAM" id="SSF81653">
    <property type="entry name" value="Calcium ATPase, transduction domain A"/>
    <property type="match status" value="1"/>
</dbReference>
<keyword evidence="8" id="KW-0460">Magnesium</keyword>
<dbReference type="Pfam" id="PF00122">
    <property type="entry name" value="E1-E2_ATPase"/>
    <property type="match status" value="1"/>
</dbReference>
<dbReference type="NCBIfam" id="TIGR01494">
    <property type="entry name" value="ATPase_P-type"/>
    <property type="match status" value="3"/>
</dbReference>
<evidence type="ECO:0000256" key="9">
    <source>
        <dbReference type="ARBA" id="ARBA00022967"/>
    </source>
</evidence>
<comment type="similarity">
    <text evidence="2">Belongs to the cation transport ATPase (P-type) (TC 3.A.3) family. Type IIIA subfamily.</text>
</comment>
<dbReference type="InterPro" id="IPR023299">
    <property type="entry name" value="ATPase_P-typ_cyto_dom_N"/>
</dbReference>
<dbReference type="SUPFAM" id="SSF81660">
    <property type="entry name" value="Metal cation-transporting ATPase, ATP-binding domain N"/>
    <property type="match status" value="1"/>
</dbReference>
<evidence type="ECO:0000256" key="12">
    <source>
        <dbReference type="SAM" id="Phobius"/>
    </source>
</evidence>
<evidence type="ECO:0000256" key="8">
    <source>
        <dbReference type="ARBA" id="ARBA00022842"/>
    </source>
</evidence>
<dbReference type="GO" id="GO:0120029">
    <property type="term" value="P:proton export across plasma membrane"/>
    <property type="evidence" value="ECO:0007669"/>
    <property type="project" value="InterPro"/>
</dbReference>
<keyword evidence="7" id="KW-0067">ATP-binding</keyword>
<gene>
    <name evidence="14" type="ORF">Amme_169_002</name>
</gene>
<evidence type="ECO:0000256" key="10">
    <source>
        <dbReference type="ARBA" id="ARBA00022989"/>
    </source>
</evidence>
<dbReference type="InterPro" id="IPR059000">
    <property type="entry name" value="ATPase_P-type_domA"/>
</dbReference>
<keyword evidence="3" id="KW-0597">Phosphoprotein</keyword>
<dbReference type="GO" id="GO:0046872">
    <property type="term" value="F:metal ion binding"/>
    <property type="evidence" value="ECO:0007669"/>
    <property type="project" value="UniProtKB-KW"/>
</dbReference>
<keyword evidence="11 12" id="KW-0472">Membrane</keyword>
<feature type="transmembrane region" description="Helical" evidence="12">
    <location>
        <begin position="724"/>
        <end position="747"/>
    </location>
</feature>
<comment type="caution">
    <text evidence="14">The sequence shown here is derived from an EMBL/GenBank/DDBJ whole genome shotgun (WGS) entry which is preliminary data.</text>
</comment>
<dbReference type="InterPro" id="IPR023298">
    <property type="entry name" value="ATPase_P-typ_TM_dom_sf"/>
</dbReference>
<dbReference type="GO" id="GO:0016020">
    <property type="term" value="C:membrane"/>
    <property type="evidence" value="ECO:0007669"/>
    <property type="project" value="UniProtKB-SubCell"/>
</dbReference>
<protein>
    <submittedName>
        <fullName evidence="14">Cation transporter ATPase</fullName>
    </submittedName>
</protein>
<reference evidence="15" key="1">
    <citation type="journal article" date="2014" name="FEMS Microbiol. Lett.">
        <title>Draft Genomic DNA Sequence of the Facultatively Methylotrophic Bacterium Acidomonas methanolica type strain MB58.</title>
        <authorList>
            <person name="Higashiura N."/>
            <person name="Hadano H."/>
            <person name="Hirakawa H."/>
            <person name="Matsutani M."/>
            <person name="Takabe S."/>
            <person name="Matsushita K."/>
            <person name="Azuma Y."/>
        </authorList>
    </citation>
    <scope>NUCLEOTIDE SEQUENCE [LARGE SCALE GENOMIC DNA]</scope>
    <source>
        <strain evidence="15">MB58</strain>
    </source>
</reference>
<evidence type="ECO:0000259" key="13">
    <source>
        <dbReference type="SMART" id="SM00831"/>
    </source>
</evidence>
<dbReference type="SFLD" id="SFLDS00003">
    <property type="entry name" value="Haloacid_Dehalogenase"/>
    <property type="match status" value="1"/>
</dbReference>
<evidence type="ECO:0000256" key="5">
    <source>
        <dbReference type="ARBA" id="ARBA00022723"/>
    </source>
</evidence>
<dbReference type="SFLD" id="SFLDF00027">
    <property type="entry name" value="p-type_atpase"/>
    <property type="match status" value="1"/>
</dbReference>
<dbReference type="PANTHER" id="PTHR42861">
    <property type="entry name" value="CALCIUM-TRANSPORTING ATPASE"/>
    <property type="match status" value="1"/>
</dbReference>
<comment type="subcellular location">
    <subcellularLocation>
        <location evidence="1">Membrane</location>
        <topology evidence="1">Multi-pass membrane protein</topology>
    </subcellularLocation>
</comment>
<accession>A0A023D8S5</accession>
<dbReference type="AlphaFoldDB" id="A0A023D8S5"/>
<proteinExistence type="inferred from homology"/>
<keyword evidence="10 12" id="KW-1133">Transmembrane helix</keyword>
<name>A0A023D8S5_ACIMT</name>
<dbReference type="PROSITE" id="PS00154">
    <property type="entry name" value="ATPASE_E1_E2"/>
    <property type="match status" value="1"/>
</dbReference>
<dbReference type="Gene3D" id="1.20.1110.10">
    <property type="entry name" value="Calcium-transporting ATPase, transmembrane domain"/>
    <property type="match status" value="1"/>
</dbReference>
<dbReference type="RefSeq" id="WP_042061764.1">
    <property type="nucleotide sequence ID" value="NZ_BAND01000163.1"/>
</dbReference>
<dbReference type="GO" id="GO:0008553">
    <property type="term" value="F:P-type proton-exporting transporter activity"/>
    <property type="evidence" value="ECO:0007669"/>
    <property type="project" value="InterPro"/>
</dbReference>
<dbReference type="Pfam" id="PF00702">
    <property type="entry name" value="Hydrolase"/>
    <property type="match status" value="1"/>
</dbReference>